<gene>
    <name evidence="2" type="ORF">N568_0105015</name>
</gene>
<comment type="caution">
    <text evidence="2">The sequence shown here is derived from an EMBL/GenBank/DDBJ whole genome shotgun (WGS) entry which is preliminary data.</text>
</comment>
<dbReference type="AlphaFoldDB" id="V8AS05"/>
<dbReference type="Proteomes" id="UP000018692">
    <property type="component" value="Unassembled WGS sequence"/>
</dbReference>
<protein>
    <submittedName>
        <fullName evidence="2">Uncharacterized protein</fullName>
    </submittedName>
</protein>
<evidence type="ECO:0000313" key="2">
    <source>
        <dbReference type="EMBL" id="ETD04931.1"/>
    </source>
</evidence>
<name>V8AS05_9LACT</name>
<reference evidence="2 3" key="1">
    <citation type="submission" date="2013-07" db="EMBL/GenBank/DDBJ databases">
        <title>Isolation of Lactococcus garvieae strain TRF1 from the fecal material of a timber rattlesnake.</title>
        <authorList>
            <person name="McLaughlin R.W."/>
            <person name="Cochran P.A."/>
            <person name="Dowd S.E."/>
        </authorList>
    </citation>
    <scope>NUCLEOTIDE SEQUENCE [LARGE SCALE GENOMIC DNA]</scope>
    <source>
        <strain evidence="2 3">TRF1</strain>
    </source>
</reference>
<sequence>MFPDEVDSLEPEHTENFISEENQTIETLETEETDEPVDVQNLQDDSLVETSFAMEETPVNKKIIFR</sequence>
<proteinExistence type="predicted"/>
<dbReference type="PATRIC" id="fig|1380772.3.peg.996"/>
<dbReference type="EMBL" id="AVFE01000014">
    <property type="protein sequence ID" value="ETD04931.1"/>
    <property type="molecule type" value="Genomic_DNA"/>
</dbReference>
<feature type="region of interest" description="Disordered" evidence="1">
    <location>
        <begin position="1"/>
        <end position="36"/>
    </location>
</feature>
<organism evidence="2 3">
    <name type="scientific">Lactococcus garvieae TRF1</name>
    <dbReference type="NCBI Taxonomy" id="1380772"/>
    <lineage>
        <taxon>Bacteria</taxon>
        <taxon>Bacillati</taxon>
        <taxon>Bacillota</taxon>
        <taxon>Bacilli</taxon>
        <taxon>Lactobacillales</taxon>
        <taxon>Streptococcaceae</taxon>
        <taxon>Lactococcus</taxon>
    </lineage>
</organism>
<evidence type="ECO:0000256" key="1">
    <source>
        <dbReference type="SAM" id="MobiDB-lite"/>
    </source>
</evidence>
<evidence type="ECO:0000313" key="3">
    <source>
        <dbReference type="Proteomes" id="UP000018692"/>
    </source>
</evidence>
<accession>V8AS05</accession>